<dbReference type="OrthoDB" id="8845617at2"/>
<sequence length="355" mass="36086">MPPGVASIAGGRIIPSPAAPTLASTGNVAKARDSGADIVRALAILAVVAIHAGHVVLDPATTLALATASRWAVPVFVFYGCLHLARAVARPGADPWRLAADRSKRLALPFFAYSLLYAAVLGAPGSFDLLHVATGHLGGYAWAGQYYFLVMFQLVPLVALAASRRPPPALLVAVALCGALLVAAAGPLLAISPVLGKISDRPFLWWATYGALGLLLADAGRAERFAGRIPRPLALAGFAAIPFALATADLPADRSPYLNLPVLTASVAAILLAGPAFRGLRCRPLEFLGRNTLVVFCLNPLVIVGFDRLAAAAGTTPPSGSAGLAAAAAVVAATTAACLAVGVVLKRIGLGALAA</sequence>
<evidence type="ECO:0000256" key="2">
    <source>
        <dbReference type="ARBA" id="ARBA00007400"/>
    </source>
</evidence>
<dbReference type="AlphaFoldDB" id="A0A4R6RCT8"/>
<dbReference type="PANTHER" id="PTHR40074">
    <property type="entry name" value="O-ACETYLTRANSFERASE WECH"/>
    <property type="match status" value="1"/>
</dbReference>
<dbReference type="GO" id="GO:0016413">
    <property type="term" value="F:O-acetyltransferase activity"/>
    <property type="evidence" value="ECO:0007669"/>
    <property type="project" value="TreeGrafter"/>
</dbReference>
<evidence type="ECO:0000256" key="1">
    <source>
        <dbReference type="ARBA" id="ARBA00004651"/>
    </source>
</evidence>
<accession>A0A4R6RCT8</accession>
<reference evidence="9 10" key="1">
    <citation type="submission" date="2019-03" db="EMBL/GenBank/DDBJ databases">
        <title>Genomic Encyclopedia of Type Strains, Phase IV (KMG-IV): sequencing the most valuable type-strain genomes for metagenomic binning, comparative biology and taxonomic classification.</title>
        <authorList>
            <person name="Goeker M."/>
        </authorList>
    </citation>
    <scope>NUCLEOTIDE SEQUENCE [LARGE SCALE GENOMIC DNA]</scope>
    <source>
        <strain evidence="9 10">DSM 102969</strain>
    </source>
</reference>
<keyword evidence="6 7" id="KW-0472">Membrane</keyword>
<feature type="transmembrane region" description="Helical" evidence="7">
    <location>
        <begin position="323"/>
        <end position="345"/>
    </location>
</feature>
<proteinExistence type="inferred from homology"/>
<keyword evidence="10" id="KW-1185">Reference proteome</keyword>
<dbReference type="Pfam" id="PF01757">
    <property type="entry name" value="Acyl_transf_3"/>
    <property type="match status" value="1"/>
</dbReference>
<evidence type="ECO:0000256" key="3">
    <source>
        <dbReference type="ARBA" id="ARBA00022475"/>
    </source>
</evidence>
<feature type="transmembrane region" description="Helical" evidence="7">
    <location>
        <begin position="139"/>
        <end position="162"/>
    </location>
</feature>
<protein>
    <submittedName>
        <fullName evidence="9">Surface polysaccharide O-acyltransferase-like enzyme</fullName>
    </submittedName>
</protein>
<feature type="transmembrane region" description="Helical" evidence="7">
    <location>
        <begin position="63"/>
        <end position="85"/>
    </location>
</feature>
<feature type="transmembrane region" description="Helical" evidence="7">
    <location>
        <begin position="292"/>
        <end position="311"/>
    </location>
</feature>
<keyword evidence="9" id="KW-0808">Transferase</keyword>
<evidence type="ECO:0000313" key="9">
    <source>
        <dbReference type="EMBL" id="TDP84031.1"/>
    </source>
</evidence>
<keyword evidence="5 7" id="KW-1133">Transmembrane helix</keyword>
<name>A0A4R6RCT8_9HYPH</name>
<feature type="transmembrane region" description="Helical" evidence="7">
    <location>
        <begin position="232"/>
        <end position="252"/>
    </location>
</feature>
<evidence type="ECO:0000256" key="4">
    <source>
        <dbReference type="ARBA" id="ARBA00022692"/>
    </source>
</evidence>
<feature type="transmembrane region" description="Helical" evidence="7">
    <location>
        <begin position="38"/>
        <end position="57"/>
    </location>
</feature>
<dbReference type="Proteomes" id="UP000294547">
    <property type="component" value="Unassembled WGS sequence"/>
</dbReference>
<comment type="caution">
    <text evidence="9">The sequence shown here is derived from an EMBL/GenBank/DDBJ whole genome shotgun (WGS) entry which is preliminary data.</text>
</comment>
<evidence type="ECO:0000256" key="7">
    <source>
        <dbReference type="SAM" id="Phobius"/>
    </source>
</evidence>
<feature type="transmembrane region" description="Helical" evidence="7">
    <location>
        <begin position="203"/>
        <end position="220"/>
    </location>
</feature>
<gene>
    <name evidence="9" type="ORF">EDD54_2634</name>
</gene>
<dbReference type="EMBL" id="SNXY01000008">
    <property type="protein sequence ID" value="TDP84031.1"/>
    <property type="molecule type" value="Genomic_DNA"/>
</dbReference>
<dbReference type="InterPro" id="IPR002656">
    <property type="entry name" value="Acyl_transf_3_dom"/>
</dbReference>
<keyword evidence="4 7" id="KW-0812">Transmembrane</keyword>
<comment type="similarity">
    <text evidence="2">Belongs to the acyltransferase 3 family.</text>
</comment>
<evidence type="ECO:0000259" key="8">
    <source>
        <dbReference type="Pfam" id="PF01757"/>
    </source>
</evidence>
<feature type="transmembrane region" description="Helical" evidence="7">
    <location>
        <begin position="258"/>
        <end position="280"/>
    </location>
</feature>
<feature type="transmembrane region" description="Helical" evidence="7">
    <location>
        <begin position="169"/>
        <end position="191"/>
    </location>
</feature>
<feature type="transmembrane region" description="Helical" evidence="7">
    <location>
        <begin position="106"/>
        <end position="127"/>
    </location>
</feature>
<evidence type="ECO:0000313" key="10">
    <source>
        <dbReference type="Proteomes" id="UP000294547"/>
    </source>
</evidence>
<evidence type="ECO:0000256" key="5">
    <source>
        <dbReference type="ARBA" id="ARBA00022989"/>
    </source>
</evidence>
<dbReference type="GO" id="GO:0009246">
    <property type="term" value="P:enterobacterial common antigen biosynthetic process"/>
    <property type="evidence" value="ECO:0007669"/>
    <property type="project" value="TreeGrafter"/>
</dbReference>
<dbReference type="PANTHER" id="PTHR40074:SF2">
    <property type="entry name" value="O-ACETYLTRANSFERASE WECH"/>
    <property type="match status" value="1"/>
</dbReference>
<feature type="domain" description="Acyltransferase 3" evidence="8">
    <location>
        <begin position="35"/>
        <end position="340"/>
    </location>
</feature>
<evidence type="ECO:0000256" key="6">
    <source>
        <dbReference type="ARBA" id="ARBA00023136"/>
    </source>
</evidence>
<keyword evidence="3" id="KW-1003">Cell membrane</keyword>
<keyword evidence="9" id="KW-0012">Acyltransferase</keyword>
<dbReference type="RefSeq" id="WP_126539844.1">
    <property type="nucleotide sequence ID" value="NZ_BSPM01000002.1"/>
</dbReference>
<organism evidence="9 10">
    <name type="scientific">Oharaeibacter diazotrophicus</name>
    <dbReference type="NCBI Taxonomy" id="1920512"/>
    <lineage>
        <taxon>Bacteria</taxon>
        <taxon>Pseudomonadati</taxon>
        <taxon>Pseudomonadota</taxon>
        <taxon>Alphaproteobacteria</taxon>
        <taxon>Hyphomicrobiales</taxon>
        <taxon>Pleomorphomonadaceae</taxon>
        <taxon>Oharaeibacter</taxon>
    </lineage>
</organism>
<comment type="subcellular location">
    <subcellularLocation>
        <location evidence="1">Cell membrane</location>
        <topology evidence="1">Multi-pass membrane protein</topology>
    </subcellularLocation>
</comment>
<dbReference type="GO" id="GO:0005886">
    <property type="term" value="C:plasma membrane"/>
    <property type="evidence" value="ECO:0007669"/>
    <property type="project" value="UniProtKB-SubCell"/>
</dbReference>